<name>A0A2H4RBN1_9VIRU</name>
<accession>A0A2H4RBN1</accession>
<evidence type="ECO:0000313" key="2">
    <source>
        <dbReference type="Proteomes" id="UP000242614"/>
    </source>
</evidence>
<dbReference type="KEGG" id="vg:40236067"/>
<sequence>MSDETISYTEYMYKLIYDYINDILELKKKYLTDINLILAYSKKGLIELPKTEVKEVDD</sequence>
<dbReference type="RefSeq" id="YP_009639278.1">
    <property type="nucleotide sequence ID" value="NC_042347.1"/>
</dbReference>
<proteinExistence type="predicted"/>
<reference evidence="1" key="1">
    <citation type="journal article" date="2018" name="J. Virol.">
        <title>A novel Sulfolobus virus with an exceptional capsid architecture.</title>
        <authorList>
            <person name="Wang H."/>
            <person name="Guo Z."/>
            <person name="Feng H."/>
            <person name="Chen Y."/>
            <person name="Hernandez W."/>
            <person name="Dai X."/>
            <person name="Zhang Z."/>
            <person name="Zheng X."/>
            <person name="Lopez M.M."/>
            <person name="Fu Y."/>
            <person name="Zhang C."/>
            <person name="Zhu P."/>
            <person name="Huang L."/>
        </authorList>
    </citation>
    <scope>NUCLEOTIDE SEQUENCE [LARGE SCALE GENOMIC DNA]</scope>
    <source>
        <strain evidence="1">CR_L</strain>
    </source>
</reference>
<protein>
    <submittedName>
        <fullName evidence="1">Uncharacterized protein</fullName>
    </submittedName>
</protein>
<dbReference type="GeneID" id="40236067"/>
<dbReference type="EMBL" id="MF144115">
    <property type="protein sequence ID" value="ATY46490.1"/>
    <property type="molecule type" value="Genomic_DNA"/>
</dbReference>
<evidence type="ECO:0000313" key="1">
    <source>
        <dbReference type="EMBL" id="ATY46490.1"/>
    </source>
</evidence>
<keyword evidence="2" id="KW-1185">Reference proteome</keyword>
<organism evidence="1">
    <name type="scientific">Sulfolobus ellipsoid virus 1</name>
    <dbReference type="NCBI Taxonomy" id="2056194"/>
    <lineage>
        <taxon>Viruses</taxon>
        <taxon>Viruses incertae sedis</taxon>
        <taxon>Ovaliviridae</taxon>
        <taxon>Alphaovalivirus</taxon>
        <taxon>Alphaovalivirus fumarolicaense</taxon>
    </lineage>
</organism>
<dbReference type="Proteomes" id="UP000242614">
    <property type="component" value="Segment"/>
</dbReference>